<sequence length="307" mass="34175">MGKTRLTQKGNIMGQSEKWKEYDIAEGRLHLLISYYSQCVYKEEHKAVPDMTQIAQWENEKRSLMALARALDLEDQVAIANINAAYGPVLGAVKALANTGTAPPYELDKAEHDRLYALIARDHLPRVEPQEKPMAIITGGQPGSGKSNLTAEAKQEFATQGGYVLVDPNELRLNHPAYFELMSENDREAADLTHSDASTWAKRLTSDAIEGRRNLIIDQTSKNADALLALTTRLSEAGYHVELRVMAVNPELSYLRTLLRYEGQKAQEGMGRFVPKNVHDDAYEGLPGSVEAVERAKSVHAVKVYRN</sequence>
<accession>A0ABX0MQU9</accession>
<gene>
    <name evidence="4" type="ORF">F1735_11275</name>
</gene>
<reference evidence="4 5" key="1">
    <citation type="submission" date="2019-10" db="EMBL/GenBank/DDBJ databases">
        <title>Taxonomy of Antarctic Massilia spp.: description of Massilia rubra sp. nov., Massilia aquatica sp. nov., Massilia mucilaginosa sp. nov., Massilia frigida sp. nov. isolated from streams, lakes and regoliths.</title>
        <authorList>
            <person name="Holochova P."/>
            <person name="Sedlacek I."/>
            <person name="Kralova S."/>
            <person name="Maslanova I."/>
            <person name="Busse H.-J."/>
            <person name="Stankova E."/>
            <person name="Vrbovska V."/>
            <person name="Kovarovic V."/>
            <person name="Bartak M."/>
            <person name="Svec P."/>
            <person name="Pantucek R."/>
        </authorList>
    </citation>
    <scope>NUCLEOTIDE SEQUENCE [LARGE SCALE GENOMIC DNA]</scope>
    <source>
        <strain evidence="4 5">CCM 8694</strain>
    </source>
</reference>
<proteinExistence type="predicted"/>
<evidence type="ECO:0000256" key="1">
    <source>
        <dbReference type="ARBA" id="ARBA00022741"/>
    </source>
</evidence>
<evidence type="ECO:0000313" key="5">
    <source>
        <dbReference type="Proteomes" id="UP000610594"/>
    </source>
</evidence>
<evidence type="ECO:0000313" key="4">
    <source>
        <dbReference type="EMBL" id="NHZ62878.1"/>
    </source>
</evidence>
<feature type="domain" description="Zeta toxin" evidence="3">
    <location>
        <begin position="127"/>
        <end position="307"/>
    </location>
</feature>
<protein>
    <submittedName>
        <fullName evidence="4">AAA family ATPase</fullName>
    </submittedName>
</protein>
<keyword evidence="1" id="KW-0547">Nucleotide-binding</keyword>
<organism evidence="4 5">
    <name type="scientific">Massilia genomosp. 1</name>
    <dbReference type="NCBI Taxonomy" id="2609280"/>
    <lineage>
        <taxon>Bacteria</taxon>
        <taxon>Pseudomonadati</taxon>
        <taxon>Pseudomonadota</taxon>
        <taxon>Betaproteobacteria</taxon>
        <taxon>Burkholderiales</taxon>
        <taxon>Oxalobacteraceae</taxon>
        <taxon>Telluria group</taxon>
        <taxon>Massilia</taxon>
    </lineage>
</organism>
<dbReference type="InterPro" id="IPR010488">
    <property type="entry name" value="Zeta_toxin_domain"/>
</dbReference>
<evidence type="ECO:0000259" key="3">
    <source>
        <dbReference type="Pfam" id="PF06414"/>
    </source>
</evidence>
<dbReference type="Pfam" id="PF06414">
    <property type="entry name" value="Zeta_toxin"/>
    <property type="match status" value="1"/>
</dbReference>
<comment type="caution">
    <text evidence="4">The sequence shown here is derived from an EMBL/GenBank/DDBJ whole genome shotgun (WGS) entry which is preliminary data.</text>
</comment>
<dbReference type="Proteomes" id="UP000610594">
    <property type="component" value="Unassembled WGS sequence"/>
</dbReference>
<dbReference type="Gene3D" id="3.40.50.300">
    <property type="entry name" value="P-loop containing nucleotide triphosphate hydrolases"/>
    <property type="match status" value="1"/>
</dbReference>
<evidence type="ECO:0000256" key="2">
    <source>
        <dbReference type="ARBA" id="ARBA00022840"/>
    </source>
</evidence>
<dbReference type="InterPro" id="IPR027417">
    <property type="entry name" value="P-loop_NTPase"/>
</dbReference>
<keyword evidence="2" id="KW-0067">ATP-binding</keyword>
<dbReference type="SUPFAM" id="SSF52540">
    <property type="entry name" value="P-loop containing nucleoside triphosphate hydrolases"/>
    <property type="match status" value="1"/>
</dbReference>
<name>A0ABX0MQU9_9BURK</name>
<keyword evidence="5" id="KW-1185">Reference proteome</keyword>
<dbReference type="EMBL" id="WHJF01000023">
    <property type="protein sequence ID" value="NHZ62878.1"/>
    <property type="molecule type" value="Genomic_DNA"/>
</dbReference>